<dbReference type="Pfam" id="PF24802">
    <property type="entry name" value="DUF7703"/>
    <property type="match status" value="1"/>
</dbReference>
<feature type="compositionally biased region" description="Basic and acidic residues" evidence="1">
    <location>
        <begin position="334"/>
        <end position="349"/>
    </location>
</feature>
<dbReference type="PANTHER" id="PTHR37013">
    <property type="entry name" value="INTEGRAL MEMBRANE PROTEIN (AFU_ORTHOLOGUE AFUA_1G05950)-RELATED"/>
    <property type="match status" value="1"/>
</dbReference>
<dbReference type="OrthoDB" id="405906at2759"/>
<accession>A0A9P9AWM5</accession>
<keyword evidence="2" id="KW-0472">Membrane</keyword>
<feature type="transmembrane region" description="Helical" evidence="2">
    <location>
        <begin position="51"/>
        <end position="74"/>
    </location>
</feature>
<feature type="transmembrane region" description="Helical" evidence="2">
    <location>
        <begin position="115"/>
        <end position="139"/>
    </location>
</feature>
<feature type="region of interest" description="Disordered" evidence="1">
    <location>
        <begin position="334"/>
        <end position="379"/>
    </location>
</feature>
<keyword evidence="5" id="KW-1185">Reference proteome</keyword>
<evidence type="ECO:0000313" key="4">
    <source>
        <dbReference type="EMBL" id="KAH6895960.1"/>
    </source>
</evidence>
<comment type="caution">
    <text evidence="4">The sequence shown here is derived from an EMBL/GenBank/DDBJ whole genome shotgun (WGS) entry which is preliminary data.</text>
</comment>
<dbReference type="EMBL" id="JAGPYM010000004">
    <property type="protein sequence ID" value="KAH6895960.1"/>
    <property type="molecule type" value="Genomic_DNA"/>
</dbReference>
<evidence type="ECO:0000259" key="3">
    <source>
        <dbReference type="Pfam" id="PF24802"/>
    </source>
</evidence>
<feature type="region of interest" description="Disordered" evidence="1">
    <location>
        <begin position="256"/>
        <end position="276"/>
    </location>
</feature>
<dbReference type="PANTHER" id="PTHR37013:SF3">
    <property type="entry name" value="INTEGRAL MEMBRANE PROTEIN (AFU_ORTHOLOGUE AFUA_1G05950)"/>
    <property type="match status" value="1"/>
</dbReference>
<organism evidence="4 5">
    <name type="scientific">Thelonectria olida</name>
    <dbReference type="NCBI Taxonomy" id="1576542"/>
    <lineage>
        <taxon>Eukaryota</taxon>
        <taxon>Fungi</taxon>
        <taxon>Dikarya</taxon>
        <taxon>Ascomycota</taxon>
        <taxon>Pezizomycotina</taxon>
        <taxon>Sordariomycetes</taxon>
        <taxon>Hypocreomycetidae</taxon>
        <taxon>Hypocreales</taxon>
        <taxon>Nectriaceae</taxon>
        <taxon>Thelonectria</taxon>
    </lineage>
</organism>
<keyword evidence="2" id="KW-1133">Transmembrane helix</keyword>
<dbReference type="InterPro" id="IPR056120">
    <property type="entry name" value="DUF7703"/>
</dbReference>
<reference evidence="4 5" key="1">
    <citation type="journal article" date="2021" name="Nat. Commun.">
        <title>Genetic determinants of endophytism in the Arabidopsis root mycobiome.</title>
        <authorList>
            <person name="Mesny F."/>
            <person name="Miyauchi S."/>
            <person name="Thiergart T."/>
            <person name="Pickel B."/>
            <person name="Atanasova L."/>
            <person name="Karlsson M."/>
            <person name="Huettel B."/>
            <person name="Barry K.W."/>
            <person name="Haridas S."/>
            <person name="Chen C."/>
            <person name="Bauer D."/>
            <person name="Andreopoulos W."/>
            <person name="Pangilinan J."/>
            <person name="LaButti K."/>
            <person name="Riley R."/>
            <person name="Lipzen A."/>
            <person name="Clum A."/>
            <person name="Drula E."/>
            <person name="Henrissat B."/>
            <person name="Kohler A."/>
            <person name="Grigoriev I.V."/>
            <person name="Martin F.M."/>
            <person name="Hacquard S."/>
        </authorList>
    </citation>
    <scope>NUCLEOTIDE SEQUENCE [LARGE SCALE GENOMIC DNA]</scope>
    <source>
        <strain evidence="4 5">MPI-CAGE-CH-0241</strain>
    </source>
</reference>
<evidence type="ECO:0000313" key="5">
    <source>
        <dbReference type="Proteomes" id="UP000777438"/>
    </source>
</evidence>
<evidence type="ECO:0000256" key="1">
    <source>
        <dbReference type="SAM" id="MobiDB-lite"/>
    </source>
</evidence>
<keyword evidence="2" id="KW-0812">Transmembrane</keyword>
<dbReference type="Proteomes" id="UP000777438">
    <property type="component" value="Unassembled WGS sequence"/>
</dbReference>
<evidence type="ECO:0000256" key="2">
    <source>
        <dbReference type="SAM" id="Phobius"/>
    </source>
</evidence>
<feature type="transmembrane region" description="Helical" evidence="2">
    <location>
        <begin position="159"/>
        <end position="177"/>
    </location>
</feature>
<feature type="compositionally biased region" description="Polar residues" evidence="1">
    <location>
        <begin position="256"/>
        <end position="275"/>
    </location>
</feature>
<sequence>MAAPAGFGSGTEGYSQVSLYIIIVFLSISMYNVLELTFIIWGTFKRHSGLYFWSFLGASWGIPFYCAGFLIKYFSSASLGYLAGTLIAAGWIAMVTGQSLVLWSRLHLVLRNRKTLKMILCMILVDAVICHGAIIPMIYGSFSSNPLPWKKPYNIMEKIQVTIFFIQEIIISCFYIFETIKLMKLEQSMGNKRGSRRLMNHLIFVNAVIIILDITILGLEYADQYQYQTAYKAFVYSTKLKLEFTILNRLVEMTTGSKDASSGPRSRTNQTNPRTNIALETYISEAGGKPVGDVSYQAYAMGGEEGMGGTRTHHGKQRMGDTGVMMTTEIVVQRENRDDDDSSEGRKSMTDSTNGPSKMFDGENLSKSSSEVHLATRGF</sequence>
<protein>
    <recommendedName>
        <fullName evidence="3">DUF7703 domain-containing protein</fullName>
    </recommendedName>
</protein>
<feature type="transmembrane region" description="Helical" evidence="2">
    <location>
        <begin position="80"/>
        <end position="103"/>
    </location>
</feature>
<dbReference type="AlphaFoldDB" id="A0A9P9AWM5"/>
<name>A0A9P9AWM5_9HYPO</name>
<feature type="domain" description="DUF7703" evidence="3">
    <location>
        <begin position="10"/>
        <end position="264"/>
    </location>
</feature>
<proteinExistence type="predicted"/>
<gene>
    <name evidence="4" type="ORF">B0T10DRAFT_479221</name>
</gene>
<feature type="transmembrane region" description="Helical" evidence="2">
    <location>
        <begin position="20"/>
        <end position="44"/>
    </location>
</feature>
<feature type="transmembrane region" description="Helical" evidence="2">
    <location>
        <begin position="198"/>
        <end position="219"/>
    </location>
</feature>